<comment type="similarity">
    <text evidence="2 11">Belongs to the MPS2 family.</text>
</comment>
<dbReference type="FunCoup" id="G0VEG7">
    <property type="interactions" value="163"/>
</dbReference>
<dbReference type="KEGG" id="ncs:NCAS_0D03770"/>
<organism evidence="13 14">
    <name type="scientific">Naumovozyma castellii</name>
    <name type="common">Yeast</name>
    <name type="synonym">Saccharomyces castellii</name>
    <dbReference type="NCBI Taxonomy" id="27288"/>
    <lineage>
        <taxon>Eukaryota</taxon>
        <taxon>Fungi</taxon>
        <taxon>Dikarya</taxon>
        <taxon>Ascomycota</taxon>
        <taxon>Saccharomycotina</taxon>
        <taxon>Saccharomycetes</taxon>
        <taxon>Saccharomycetales</taxon>
        <taxon>Saccharomycetaceae</taxon>
        <taxon>Naumovozyma</taxon>
    </lineage>
</organism>
<dbReference type="GO" id="GO:0030474">
    <property type="term" value="P:spindle pole body duplication"/>
    <property type="evidence" value="ECO:0007669"/>
    <property type="project" value="InterPro"/>
</dbReference>
<evidence type="ECO:0000256" key="5">
    <source>
        <dbReference type="ARBA" id="ARBA00022692"/>
    </source>
</evidence>
<evidence type="ECO:0000313" key="13">
    <source>
        <dbReference type="EMBL" id="CCC69958.1"/>
    </source>
</evidence>
<dbReference type="GO" id="GO:0005737">
    <property type="term" value="C:cytoplasm"/>
    <property type="evidence" value="ECO:0007669"/>
    <property type="project" value="UniProtKB-UniRule"/>
</dbReference>
<dbReference type="GO" id="GO:0071988">
    <property type="term" value="P:protein localization to spindle pole body"/>
    <property type="evidence" value="ECO:0007669"/>
    <property type="project" value="InterPro"/>
</dbReference>
<dbReference type="OMA" id="FIYAKDF"/>
<dbReference type="GO" id="GO:0031965">
    <property type="term" value="C:nuclear membrane"/>
    <property type="evidence" value="ECO:0007669"/>
    <property type="project" value="UniProtKB-SubCell"/>
</dbReference>
<dbReference type="HOGENOM" id="CLU_069890_0_0_1"/>
<dbReference type="RefSeq" id="XP_003676319.1">
    <property type="nucleotide sequence ID" value="XM_003676271.1"/>
</dbReference>
<evidence type="ECO:0000256" key="7">
    <source>
        <dbReference type="ARBA" id="ARBA00023054"/>
    </source>
</evidence>
<keyword evidence="14" id="KW-1185">Reference proteome</keyword>
<feature type="transmembrane region" description="Helical" evidence="11">
    <location>
        <begin position="265"/>
        <end position="284"/>
    </location>
</feature>
<evidence type="ECO:0000256" key="10">
    <source>
        <dbReference type="ARBA" id="ARBA00023242"/>
    </source>
</evidence>
<keyword evidence="8 11" id="KW-0472">Membrane</keyword>
<keyword evidence="7" id="KW-0175">Coiled coil</keyword>
<evidence type="ECO:0000256" key="12">
    <source>
        <dbReference type="SAM" id="MobiDB-lite"/>
    </source>
</evidence>
<keyword evidence="10 11" id="KW-0539">Nucleus</keyword>
<keyword evidence="5 11" id="KW-0812">Transmembrane</keyword>
<evidence type="ECO:0000256" key="2">
    <source>
        <dbReference type="ARBA" id="ARBA00008916"/>
    </source>
</evidence>
<reference evidence="13 14" key="1">
    <citation type="journal article" date="2011" name="Proc. Natl. Acad. Sci. U.S.A.">
        <title>Evolutionary erosion of yeast sex chromosomes by mating-type switching accidents.</title>
        <authorList>
            <person name="Gordon J.L."/>
            <person name="Armisen D."/>
            <person name="Proux-Wera E."/>
            <person name="Oheigeartaigh S.S."/>
            <person name="Byrne K.P."/>
            <person name="Wolfe K.H."/>
        </authorList>
    </citation>
    <scope>NUCLEOTIDE SEQUENCE [LARGE SCALE GENOMIC DNA]</scope>
    <source>
        <strain evidence="14">ATCC 76901 / BCRC 22586 / CBS 4309 / NBRC 1992 / NRRL Y-12630</strain>
    </source>
</reference>
<comment type="function">
    <text evidence="1 11">Component of the spindle pole body (SPB) required for insertion of the nascent SPB into the nuclear envelope and for the proper execution of spindle pole body (SPB) duplication.</text>
</comment>
<evidence type="ECO:0000256" key="6">
    <source>
        <dbReference type="ARBA" id="ARBA00022989"/>
    </source>
</evidence>
<dbReference type="InterPro" id="IPR031433">
    <property type="entry name" value="Mps2"/>
</dbReference>
<protein>
    <recommendedName>
        <fullName evidence="3 11">Monopolar spindle protein 2</fullName>
    </recommendedName>
</protein>
<accession>G0VEG7</accession>
<dbReference type="GeneID" id="96903564"/>
<dbReference type="InParanoid" id="G0VEG7"/>
<feature type="region of interest" description="Disordered" evidence="12">
    <location>
        <begin position="91"/>
        <end position="129"/>
    </location>
</feature>
<evidence type="ECO:0000256" key="8">
    <source>
        <dbReference type="ARBA" id="ARBA00023136"/>
    </source>
</evidence>
<dbReference type="GO" id="GO:0005816">
    <property type="term" value="C:spindle pole body"/>
    <property type="evidence" value="ECO:0007669"/>
    <property type="project" value="UniProtKB-SubCell"/>
</dbReference>
<gene>
    <name evidence="13" type="primary">NCAS0D03770</name>
    <name evidence="11" type="synonym">MPS2</name>
    <name evidence="13" type="ordered locus">NCAS_0D03770</name>
</gene>
<evidence type="ECO:0000256" key="9">
    <source>
        <dbReference type="ARBA" id="ARBA00023212"/>
    </source>
</evidence>
<dbReference type="OrthoDB" id="4035046at2759"/>
<evidence type="ECO:0000313" key="14">
    <source>
        <dbReference type="Proteomes" id="UP000001640"/>
    </source>
</evidence>
<dbReference type="AlphaFoldDB" id="G0VEG7"/>
<sequence>MRQDKRREEEPEKWDHAWYQIDKERTNFIFAEDLPRLMKDPIWNPLTAEQWANLEGFATDSPAFKIEKEKLNPIMLTAIGKSLDELLSVSHEENDDHATSKVEMEPRTKTQSENDNNNNDKKIRTKDARPNLISKLSELNKELHRKDEIIMQKQNVINGLIDNVNLYKEKFEFLQREFTFYKQHDTQKRKPQTNENVGVNEKGDRNVNLKHEFILSEFRRQVREQNQLIAKLKERINSNPDDANAYLSSPTPNTVNEIKPAYISMWPPIIAVLLLLLFIIYSLISYTNVSIPSLLSSQEDDSDFARNQLSWWERISWLSRMIWSMKDYLESSSSSGNFPIDREDDAYNRVFGLTD</sequence>
<keyword evidence="9 11" id="KW-0206">Cytoskeleton</keyword>
<comment type="subcellular location">
    <subcellularLocation>
        <location evidence="11">Cytoplasm</location>
        <location evidence="11">Cytoskeleton</location>
        <location evidence="11">Microtubule organizing center</location>
        <location evidence="11">Spindle pole body</location>
    </subcellularLocation>
    <subcellularLocation>
        <location evidence="11">Nucleus membrane</location>
        <topology evidence="11">Single-pass membrane protein</topology>
    </subcellularLocation>
</comment>
<dbReference type="Pfam" id="PF17060">
    <property type="entry name" value="MPS2"/>
    <property type="match status" value="1"/>
</dbReference>
<dbReference type="eggNOG" id="ENOG502RYE7">
    <property type="taxonomic scope" value="Eukaryota"/>
</dbReference>
<name>G0VEG7_NAUCA</name>
<dbReference type="EMBL" id="HE576755">
    <property type="protein sequence ID" value="CCC69958.1"/>
    <property type="molecule type" value="Genomic_DNA"/>
</dbReference>
<dbReference type="Proteomes" id="UP000001640">
    <property type="component" value="Chromosome 4"/>
</dbReference>
<reference key="2">
    <citation type="submission" date="2011-08" db="EMBL/GenBank/DDBJ databases">
        <title>Genome sequence of Naumovozyma castellii.</title>
        <authorList>
            <person name="Gordon J.L."/>
            <person name="Armisen D."/>
            <person name="Proux-Wera E."/>
            <person name="OhEigeartaigh S.S."/>
            <person name="Byrne K.P."/>
            <person name="Wolfe K.H."/>
        </authorList>
    </citation>
    <scope>NUCLEOTIDE SEQUENCE</scope>
    <source>
        <strain>Type strain:CBS 4309</strain>
    </source>
</reference>
<dbReference type="STRING" id="1064592.G0VEG7"/>
<evidence type="ECO:0000256" key="4">
    <source>
        <dbReference type="ARBA" id="ARBA00022490"/>
    </source>
</evidence>
<evidence type="ECO:0000256" key="11">
    <source>
        <dbReference type="RuleBase" id="RU362141"/>
    </source>
</evidence>
<evidence type="ECO:0000256" key="3">
    <source>
        <dbReference type="ARBA" id="ARBA00015584"/>
    </source>
</evidence>
<keyword evidence="4 11" id="KW-0963">Cytoplasm</keyword>
<keyword evidence="6 11" id="KW-1133">Transmembrane helix</keyword>
<evidence type="ECO:0000256" key="1">
    <source>
        <dbReference type="ARBA" id="ARBA00003044"/>
    </source>
</evidence>
<proteinExistence type="inferred from homology"/>